<dbReference type="EMBL" id="ARZX01000015">
    <property type="protein sequence ID" value="EWH13054.1"/>
    <property type="molecule type" value="Genomic_DNA"/>
</dbReference>
<accession>A0ABN0RMK9</accession>
<gene>
    <name evidence="3" type="ORF">KLA_11995</name>
</gene>
<evidence type="ECO:0000259" key="2">
    <source>
        <dbReference type="Pfam" id="PF04389"/>
    </source>
</evidence>
<dbReference type="Gene3D" id="3.40.630.10">
    <property type="entry name" value="Zn peptidases"/>
    <property type="match status" value="1"/>
</dbReference>
<dbReference type="Pfam" id="PF04389">
    <property type="entry name" value="Peptidase_M28"/>
    <property type="match status" value="1"/>
</dbReference>
<dbReference type="Proteomes" id="UP000019275">
    <property type="component" value="Unassembled WGS sequence"/>
</dbReference>
<dbReference type="SUPFAM" id="SSF53187">
    <property type="entry name" value="Zn-dependent exopeptidases"/>
    <property type="match status" value="1"/>
</dbReference>
<dbReference type="PANTHER" id="PTHR12147:SF26">
    <property type="entry name" value="PEPTIDASE M28 DOMAIN-CONTAINING PROTEIN"/>
    <property type="match status" value="1"/>
</dbReference>
<reference evidence="3 4" key="1">
    <citation type="journal article" date="2014" name="Genome Announc.">
        <title>Draft Genome Sequence of the Carrageenan-Degrading Bacterium Cellulophaga sp. Strain KL-A, Isolated from Decaying Marine Algae.</title>
        <authorList>
            <person name="Shan D."/>
            <person name="Ying J."/>
            <person name="Li X."/>
            <person name="Gao Z."/>
            <person name="Wei G."/>
            <person name="Shao Z."/>
        </authorList>
    </citation>
    <scope>NUCLEOTIDE SEQUENCE [LARGE SCALE GENOMIC DNA]</scope>
    <source>
        <strain evidence="3 4">KL-A</strain>
    </source>
</reference>
<feature type="domain" description="Peptidase M28" evidence="2">
    <location>
        <begin position="89"/>
        <end position="301"/>
    </location>
</feature>
<proteinExistence type="predicted"/>
<sequence length="311" mass="35484">MRKILSAILLLSFLISCGQKKVSTQTATNIDTVRIKNDLLKITKTQNSRNYKNIKTLNSIASYIKVELAKVCDTTAYQEYKVENETYKNVLGSIGTEYKERLIIGAHYDVYGDQEGADDNASGVAGLLELARLLAKEKLDYRIDFVAYTLEEPPFFRTEKMGSYVHANYLKENNITVKGMICLEMIGYYKDEPNTQTYPIKEMSTIYGNRANFITVVQNEKSGNFGAEIENLMKKQKLIPTVSFKGSSLVTGVDFSDHLNYWNLNYPAVMITNTSFYRNKNYHTNKDSLETLNINKMSAVIQQLYFTIKEL</sequence>
<dbReference type="PANTHER" id="PTHR12147">
    <property type="entry name" value="METALLOPEPTIDASE M28 FAMILY MEMBER"/>
    <property type="match status" value="1"/>
</dbReference>
<evidence type="ECO:0000313" key="4">
    <source>
        <dbReference type="Proteomes" id="UP000019275"/>
    </source>
</evidence>
<feature type="signal peptide" evidence="1">
    <location>
        <begin position="1"/>
        <end position="21"/>
    </location>
</feature>
<evidence type="ECO:0000256" key="1">
    <source>
        <dbReference type="SAM" id="SignalP"/>
    </source>
</evidence>
<keyword evidence="4" id="KW-1185">Reference proteome</keyword>
<protein>
    <submittedName>
        <fullName evidence="3">Peptidase M28</fullName>
    </submittedName>
</protein>
<evidence type="ECO:0000313" key="3">
    <source>
        <dbReference type="EMBL" id="EWH13054.1"/>
    </source>
</evidence>
<dbReference type="RefSeq" id="WP_034646116.1">
    <property type="nucleotide sequence ID" value="NZ_ARZX01000015.1"/>
</dbReference>
<comment type="caution">
    <text evidence="3">The sequence shown here is derived from an EMBL/GenBank/DDBJ whole genome shotgun (WGS) entry which is preliminary data.</text>
</comment>
<dbReference type="InterPro" id="IPR045175">
    <property type="entry name" value="M28_fam"/>
</dbReference>
<dbReference type="PROSITE" id="PS51257">
    <property type="entry name" value="PROKAR_LIPOPROTEIN"/>
    <property type="match status" value="1"/>
</dbReference>
<feature type="chain" id="PRO_5046608293" evidence="1">
    <location>
        <begin position="22"/>
        <end position="311"/>
    </location>
</feature>
<organism evidence="3 4">
    <name type="scientific">Cellulophaga geojensis KL-A</name>
    <dbReference type="NCBI Taxonomy" id="1328323"/>
    <lineage>
        <taxon>Bacteria</taxon>
        <taxon>Pseudomonadati</taxon>
        <taxon>Bacteroidota</taxon>
        <taxon>Flavobacteriia</taxon>
        <taxon>Flavobacteriales</taxon>
        <taxon>Flavobacteriaceae</taxon>
        <taxon>Cellulophaga</taxon>
    </lineage>
</organism>
<keyword evidence="1" id="KW-0732">Signal</keyword>
<name>A0ABN0RMK9_9FLAO</name>
<dbReference type="InterPro" id="IPR007484">
    <property type="entry name" value="Peptidase_M28"/>
</dbReference>